<dbReference type="PATRIC" id="fig|1120928.5.peg.889"/>
<evidence type="ECO:0000256" key="1">
    <source>
        <dbReference type="SAM" id="SignalP"/>
    </source>
</evidence>
<protein>
    <recommendedName>
        <fullName evidence="4">Lipoprotein</fullName>
    </recommendedName>
</protein>
<proteinExistence type="predicted"/>
<evidence type="ECO:0000313" key="2">
    <source>
        <dbReference type="EMBL" id="ESK56534.1"/>
    </source>
</evidence>
<dbReference type="EMBL" id="AYEV01000007">
    <property type="protein sequence ID" value="ESK56534.1"/>
    <property type="molecule type" value="Genomic_DNA"/>
</dbReference>
<dbReference type="STRING" id="202955.GCA_000759995_03143"/>
<name>V2W927_9GAMM</name>
<organism evidence="2 3">
    <name type="scientific">Acinetobacter tjernbergiae DSM 14971 = CIP 107465</name>
    <dbReference type="NCBI Taxonomy" id="1120928"/>
    <lineage>
        <taxon>Bacteria</taxon>
        <taxon>Pseudomonadati</taxon>
        <taxon>Pseudomonadota</taxon>
        <taxon>Gammaproteobacteria</taxon>
        <taxon>Moraxellales</taxon>
        <taxon>Moraxellaceae</taxon>
        <taxon>Acinetobacter</taxon>
    </lineage>
</organism>
<evidence type="ECO:0008006" key="4">
    <source>
        <dbReference type="Google" id="ProtNLM"/>
    </source>
</evidence>
<gene>
    <name evidence="2" type="ORF">F990_00867</name>
</gene>
<reference evidence="2 3" key="1">
    <citation type="submission" date="2013-10" db="EMBL/GenBank/DDBJ databases">
        <title>The Genome Sequence of Acinetobacter tjernbergiae CIP107465.</title>
        <authorList>
            <consortium name="The Broad Institute Genomics Platform"/>
            <consortium name="The Broad Institute Genome Sequencing Center for Infectious Disease"/>
            <person name="Cerqueira G."/>
            <person name="Feldgarden M."/>
            <person name="Courvalin P."/>
            <person name="Grillot-Courvalin C."/>
            <person name="Clermont D."/>
            <person name="Rocha E."/>
            <person name="Yoon E.-J."/>
            <person name="Nemec A."/>
            <person name="Young S.K."/>
            <person name="Zeng Q."/>
            <person name="Gargeya S."/>
            <person name="Fitzgerald M."/>
            <person name="Abouelleil A."/>
            <person name="Alvarado L."/>
            <person name="Berlin A.M."/>
            <person name="Chapman S.B."/>
            <person name="Gainer-Dewar J."/>
            <person name="Goldberg J."/>
            <person name="Gnerre S."/>
            <person name="Griggs A."/>
            <person name="Gujja S."/>
            <person name="Hansen M."/>
            <person name="Howarth C."/>
            <person name="Imamovic A."/>
            <person name="Ireland A."/>
            <person name="Larimer J."/>
            <person name="McCowan C."/>
            <person name="Murphy C."/>
            <person name="Pearson M."/>
            <person name="Poon T.W."/>
            <person name="Priest M."/>
            <person name="Roberts A."/>
            <person name="Saif S."/>
            <person name="Shea T."/>
            <person name="Sykes S."/>
            <person name="Wortman J."/>
            <person name="Nusbaum C."/>
            <person name="Birren B."/>
        </authorList>
    </citation>
    <scope>NUCLEOTIDE SEQUENCE [LARGE SCALE GENOMIC DNA]</scope>
    <source>
        <strain evidence="2 3">CIP 107465</strain>
    </source>
</reference>
<feature type="signal peptide" evidence="1">
    <location>
        <begin position="1"/>
        <end position="19"/>
    </location>
</feature>
<comment type="caution">
    <text evidence="2">The sequence shown here is derived from an EMBL/GenBank/DDBJ whole genome shotgun (WGS) entry which is preliminary data.</text>
</comment>
<dbReference type="PROSITE" id="PS51257">
    <property type="entry name" value="PROKAR_LIPOPROTEIN"/>
    <property type="match status" value="1"/>
</dbReference>
<dbReference type="AlphaFoldDB" id="V2W927"/>
<sequence>MTNKILASALCTGTLLLTACGGGDSSNENHTTTSNIDYSKSETIDLITPPIVALSTIKYNPLYFINKLANDIDFYADEEINTGDGKATCESGTIKKNANGSFTINNCKNLKMNNITYGIVISGTIQSVENFNEKTQEFISNDLTLTNFTIKYDDNETEKYNGKVLQTYTFNETTKDLRVDYKISNMSFTWSDNTNQESYNLTDYLLTETYNVSTYTTTKAQAIGKLQANIDRQKFSVNFNSNREYSLYNPSPNTAVINIEDANNAKNAITIKNSTAGKVLISAFANGTSLSGYPKIVDWDYFE</sequence>
<dbReference type="Proteomes" id="UP000017404">
    <property type="component" value="Unassembled WGS sequence"/>
</dbReference>
<dbReference type="eggNOG" id="ENOG5031RSP">
    <property type="taxonomic scope" value="Bacteria"/>
</dbReference>
<dbReference type="RefSeq" id="WP_018677188.1">
    <property type="nucleotide sequence ID" value="NZ_AYEV01000007.1"/>
</dbReference>
<keyword evidence="3" id="KW-1185">Reference proteome</keyword>
<evidence type="ECO:0000313" key="3">
    <source>
        <dbReference type="Proteomes" id="UP000017404"/>
    </source>
</evidence>
<feature type="chain" id="PRO_5004712838" description="Lipoprotein" evidence="1">
    <location>
        <begin position="20"/>
        <end position="303"/>
    </location>
</feature>
<accession>V2W927</accession>
<keyword evidence="1" id="KW-0732">Signal</keyword>